<evidence type="ECO:0000313" key="9">
    <source>
        <dbReference type="EMBL" id="GAA5158300.1"/>
    </source>
</evidence>
<dbReference type="InterPro" id="IPR004776">
    <property type="entry name" value="Mem_transp_PIN-like"/>
</dbReference>
<feature type="transmembrane region" description="Helical" evidence="8">
    <location>
        <begin position="231"/>
        <end position="249"/>
    </location>
</feature>
<dbReference type="RefSeq" id="WP_345531016.1">
    <property type="nucleotide sequence ID" value="NZ_BAABLD010000002.1"/>
</dbReference>
<dbReference type="InterPro" id="IPR038770">
    <property type="entry name" value="Na+/solute_symporter_sf"/>
</dbReference>
<feature type="transmembrane region" description="Helical" evidence="8">
    <location>
        <begin position="6"/>
        <end position="25"/>
    </location>
</feature>
<sequence>MLELLQRAELTLPLFILIALGYALMRWGHWPKVVADALTRFVFALALPALLFHTMSDMSRLPPVDMRVLIAFFGSCLIVFAIGRLVAARFFALDGVSGSVFALGGVFSNNAMLGIPLARELIGPAAMPTVALVLVFNALTLWTLVTISVEWARHGALSIEGFGKTARNVMTNPLIVGILSGALIGLTGWTIPKVIDAPISMLAQAAAPLSLIALGMGLAEFGVRAGWQHSTAITSLKLVVQPLVIWLLARLMDLPKVETQAVVLLGSIAVGANVYLMSRQFKVMEGAIASALVLTTVLSVVSTPLALTLAAF</sequence>
<feature type="transmembrane region" description="Helical" evidence="8">
    <location>
        <begin position="173"/>
        <end position="191"/>
    </location>
</feature>
<keyword evidence="3" id="KW-0813">Transport</keyword>
<dbReference type="Gene3D" id="1.20.1530.20">
    <property type="match status" value="1"/>
</dbReference>
<evidence type="ECO:0000256" key="8">
    <source>
        <dbReference type="SAM" id="Phobius"/>
    </source>
</evidence>
<feature type="transmembrane region" description="Helical" evidence="8">
    <location>
        <begin position="289"/>
        <end position="311"/>
    </location>
</feature>
<accession>A0ABP9Q8V3</accession>
<reference evidence="10" key="1">
    <citation type="journal article" date="2019" name="Int. J. Syst. Evol. Microbiol.">
        <title>The Global Catalogue of Microorganisms (GCM) 10K type strain sequencing project: providing services to taxonomists for standard genome sequencing and annotation.</title>
        <authorList>
            <consortium name="The Broad Institute Genomics Platform"/>
            <consortium name="The Broad Institute Genome Sequencing Center for Infectious Disease"/>
            <person name="Wu L."/>
            <person name="Ma J."/>
        </authorList>
    </citation>
    <scope>NUCLEOTIDE SEQUENCE [LARGE SCALE GENOMIC DNA]</scope>
    <source>
        <strain evidence="10">JCM 18715</strain>
    </source>
</reference>
<evidence type="ECO:0000256" key="4">
    <source>
        <dbReference type="ARBA" id="ARBA00022475"/>
    </source>
</evidence>
<gene>
    <name evidence="9" type="ORF">GCM10025770_02580</name>
</gene>
<dbReference type="EMBL" id="BAABLD010000002">
    <property type="protein sequence ID" value="GAA5158300.1"/>
    <property type="molecule type" value="Genomic_DNA"/>
</dbReference>
<evidence type="ECO:0000256" key="3">
    <source>
        <dbReference type="ARBA" id="ARBA00022448"/>
    </source>
</evidence>
<evidence type="ECO:0000256" key="6">
    <source>
        <dbReference type="ARBA" id="ARBA00022989"/>
    </source>
</evidence>
<keyword evidence="6 8" id="KW-1133">Transmembrane helix</keyword>
<evidence type="ECO:0000256" key="5">
    <source>
        <dbReference type="ARBA" id="ARBA00022692"/>
    </source>
</evidence>
<feature type="transmembrane region" description="Helical" evidence="8">
    <location>
        <begin position="261"/>
        <end position="277"/>
    </location>
</feature>
<keyword evidence="5 8" id="KW-0812">Transmembrane</keyword>
<proteinExistence type="inferred from homology"/>
<evidence type="ECO:0000256" key="1">
    <source>
        <dbReference type="ARBA" id="ARBA00004651"/>
    </source>
</evidence>
<evidence type="ECO:0000256" key="7">
    <source>
        <dbReference type="ARBA" id="ARBA00023136"/>
    </source>
</evidence>
<keyword evidence="7 8" id="KW-0472">Membrane</keyword>
<keyword evidence="4" id="KW-1003">Cell membrane</keyword>
<protein>
    <submittedName>
        <fullName evidence="9">AEC family transporter</fullName>
    </submittedName>
</protein>
<evidence type="ECO:0000256" key="2">
    <source>
        <dbReference type="ARBA" id="ARBA00010145"/>
    </source>
</evidence>
<evidence type="ECO:0000313" key="10">
    <source>
        <dbReference type="Proteomes" id="UP001500547"/>
    </source>
</evidence>
<dbReference type="Proteomes" id="UP001500547">
    <property type="component" value="Unassembled WGS sequence"/>
</dbReference>
<feature type="transmembrane region" description="Helical" evidence="8">
    <location>
        <begin position="99"/>
        <end position="118"/>
    </location>
</feature>
<keyword evidence="10" id="KW-1185">Reference proteome</keyword>
<feature type="transmembrane region" description="Helical" evidence="8">
    <location>
        <begin position="37"/>
        <end position="56"/>
    </location>
</feature>
<comment type="similarity">
    <text evidence="2">Belongs to the auxin efflux carrier (TC 2.A.69) family.</text>
</comment>
<feature type="transmembrane region" description="Helical" evidence="8">
    <location>
        <begin position="197"/>
        <end position="219"/>
    </location>
</feature>
<dbReference type="PANTHER" id="PTHR36838">
    <property type="entry name" value="AUXIN EFFLUX CARRIER FAMILY PROTEIN"/>
    <property type="match status" value="1"/>
</dbReference>
<dbReference type="Pfam" id="PF03547">
    <property type="entry name" value="Mem_trans"/>
    <property type="match status" value="1"/>
</dbReference>
<organism evidence="9 10">
    <name type="scientific">Viridibacterium curvum</name>
    <dbReference type="NCBI Taxonomy" id="1101404"/>
    <lineage>
        <taxon>Bacteria</taxon>
        <taxon>Pseudomonadati</taxon>
        <taxon>Pseudomonadota</taxon>
        <taxon>Betaproteobacteria</taxon>
        <taxon>Rhodocyclales</taxon>
        <taxon>Rhodocyclaceae</taxon>
        <taxon>Viridibacterium</taxon>
    </lineage>
</organism>
<name>A0ABP9Q8V3_9RHOO</name>
<dbReference type="PANTHER" id="PTHR36838:SF3">
    <property type="entry name" value="TRANSPORTER AUXIN EFFLUX CARRIER EC FAMILY"/>
    <property type="match status" value="1"/>
</dbReference>
<feature type="transmembrane region" description="Helical" evidence="8">
    <location>
        <begin position="130"/>
        <end position="152"/>
    </location>
</feature>
<comment type="caution">
    <text evidence="9">The sequence shown here is derived from an EMBL/GenBank/DDBJ whole genome shotgun (WGS) entry which is preliminary data.</text>
</comment>
<comment type="subcellular location">
    <subcellularLocation>
        <location evidence="1">Cell membrane</location>
        <topology evidence="1">Multi-pass membrane protein</topology>
    </subcellularLocation>
</comment>
<feature type="transmembrane region" description="Helical" evidence="8">
    <location>
        <begin position="68"/>
        <end position="87"/>
    </location>
</feature>